<sequence>MVASSATRHSWSPCQNYVPLMSRSFLNCAITTQTSPPRPLCLSIHSHNQV</sequence>
<keyword evidence="2" id="KW-1185">Reference proteome</keyword>
<dbReference type="Proteomes" id="UP000032141">
    <property type="component" value="Chromosome C3"/>
</dbReference>
<dbReference type="OMA" id="NCAITTQ"/>
<accession>A0A0D3BGS2</accession>
<organism evidence="1 2">
    <name type="scientific">Brassica oleracea var. oleracea</name>
    <dbReference type="NCBI Taxonomy" id="109376"/>
    <lineage>
        <taxon>Eukaryota</taxon>
        <taxon>Viridiplantae</taxon>
        <taxon>Streptophyta</taxon>
        <taxon>Embryophyta</taxon>
        <taxon>Tracheophyta</taxon>
        <taxon>Spermatophyta</taxon>
        <taxon>Magnoliopsida</taxon>
        <taxon>eudicotyledons</taxon>
        <taxon>Gunneridae</taxon>
        <taxon>Pentapetalae</taxon>
        <taxon>rosids</taxon>
        <taxon>malvids</taxon>
        <taxon>Brassicales</taxon>
        <taxon>Brassicaceae</taxon>
        <taxon>Brassiceae</taxon>
        <taxon>Brassica</taxon>
    </lineage>
</organism>
<dbReference type="AlphaFoldDB" id="A0A0D3BGS2"/>
<dbReference type="Gramene" id="Bo3g121970.1">
    <property type="protein sequence ID" value="Bo3g121970.1"/>
    <property type="gene ID" value="Bo3g121970"/>
</dbReference>
<evidence type="ECO:0000313" key="2">
    <source>
        <dbReference type="Proteomes" id="UP000032141"/>
    </source>
</evidence>
<proteinExistence type="predicted"/>
<dbReference type="EnsemblPlants" id="Bo3g121970.1">
    <property type="protein sequence ID" value="Bo3g121970.1"/>
    <property type="gene ID" value="Bo3g121970"/>
</dbReference>
<protein>
    <submittedName>
        <fullName evidence="1">Uncharacterized protein</fullName>
    </submittedName>
</protein>
<reference evidence="1" key="2">
    <citation type="submission" date="2015-03" db="UniProtKB">
        <authorList>
            <consortium name="EnsemblPlants"/>
        </authorList>
    </citation>
    <scope>IDENTIFICATION</scope>
</reference>
<name>A0A0D3BGS2_BRAOL</name>
<reference evidence="1 2" key="1">
    <citation type="journal article" date="2014" name="Genome Biol.">
        <title>Transcriptome and methylome profiling reveals relics of genome dominance in the mesopolyploid Brassica oleracea.</title>
        <authorList>
            <person name="Parkin I.A."/>
            <person name="Koh C."/>
            <person name="Tang H."/>
            <person name="Robinson S.J."/>
            <person name="Kagale S."/>
            <person name="Clarke W.E."/>
            <person name="Town C.D."/>
            <person name="Nixon J."/>
            <person name="Krishnakumar V."/>
            <person name="Bidwell S.L."/>
            <person name="Denoeud F."/>
            <person name="Belcram H."/>
            <person name="Links M.G."/>
            <person name="Just J."/>
            <person name="Clarke C."/>
            <person name="Bender T."/>
            <person name="Huebert T."/>
            <person name="Mason A.S."/>
            <person name="Pires J.C."/>
            <person name="Barker G."/>
            <person name="Moore J."/>
            <person name="Walley P.G."/>
            <person name="Manoli S."/>
            <person name="Batley J."/>
            <person name="Edwards D."/>
            <person name="Nelson M.N."/>
            <person name="Wang X."/>
            <person name="Paterson A.H."/>
            <person name="King G."/>
            <person name="Bancroft I."/>
            <person name="Chalhoub B."/>
            <person name="Sharpe A.G."/>
        </authorList>
    </citation>
    <scope>NUCLEOTIDE SEQUENCE</scope>
    <source>
        <strain evidence="1 2">cv. TO1000</strain>
    </source>
</reference>
<dbReference type="HOGENOM" id="CLU_3127124_0_0_1"/>
<evidence type="ECO:0000313" key="1">
    <source>
        <dbReference type="EnsemblPlants" id="Bo3g121970.1"/>
    </source>
</evidence>